<protein>
    <submittedName>
        <fullName evidence="4">Glu S.griseus protease inhibitor-like</fullName>
    </submittedName>
</protein>
<dbReference type="Pfam" id="PF00280">
    <property type="entry name" value="potato_inhibit"/>
    <property type="match status" value="1"/>
</dbReference>
<name>A0A5N5HHH4_9ROSA</name>
<evidence type="ECO:0000313" key="4">
    <source>
        <dbReference type="EMBL" id="KAB2625542.1"/>
    </source>
</evidence>
<evidence type="ECO:0000256" key="1">
    <source>
        <dbReference type="ARBA" id="ARBA00008210"/>
    </source>
</evidence>
<dbReference type="Gene3D" id="3.30.10.10">
    <property type="entry name" value="Trypsin Inhibitor V, subunit A"/>
    <property type="match status" value="1"/>
</dbReference>
<dbReference type="InterPro" id="IPR000864">
    <property type="entry name" value="Prot_inh_pot1"/>
</dbReference>
<comment type="caution">
    <text evidence="4">The sequence shown here is derived from an EMBL/GenBank/DDBJ whole genome shotgun (WGS) entry which is preliminary data.</text>
</comment>
<evidence type="ECO:0000256" key="2">
    <source>
        <dbReference type="ARBA" id="ARBA00022690"/>
    </source>
</evidence>
<accession>A0A5N5HHH4</accession>
<keyword evidence="3" id="KW-0722">Serine protease inhibitor</keyword>
<sequence>MSSECEGKDSWPELVGAKGKDAKAIIESENRLVHVVIVKEGSFVTKDYRCDRVRVWVDKHDIVTKKIPQSG</sequence>
<proteinExistence type="inferred from homology"/>
<dbReference type="PROSITE" id="PS00285">
    <property type="entry name" value="POTATO_INHIBITOR"/>
    <property type="match status" value="1"/>
</dbReference>
<dbReference type="AlphaFoldDB" id="A0A5N5HHH4"/>
<reference evidence="4 5" key="3">
    <citation type="submission" date="2019-11" db="EMBL/GenBank/DDBJ databases">
        <title>A de novo genome assembly of a pear dwarfing rootstock.</title>
        <authorList>
            <person name="Wang F."/>
            <person name="Wang J."/>
            <person name="Li S."/>
            <person name="Zhang Y."/>
            <person name="Fang M."/>
            <person name="Ma L."/>
            <person name="Zhao Y."/>
            <person name="Jiang S."/>
        </authorList>
    </citation>
    <scope>NUCLEOTIDE SEQUENCE [LARGE SCALE GENOMIC DNA]</scope>
    <source>
        <strain evidence="4">S2</strain>
        <tissue evidence="4">Leaf</tissue>
    </source>
</reference>
<organism evidence="4 5">
    <name type="scientific">Pyrus ussuriensis x Pyrus communis</name>
    <dbReference type="NCBI Taxonomy" id="2448454"/>
    <lineage>
        <taxon>Eukaryota</taxon>
        <taxon>Viridiplantae</taxon>
        <taxon>Streptophyta</taxon>
        <taxon>Embryophyta</taxon>
        <taxon>Tracheophyta</taxon>
        <taxon>Spermatophyta</taxon>
        <taxon>Magnoliopsida</taxon>
        <taxon>eudicotyledons</taxon>
        <taxon>Gunneridae</taxon>
        <taxon>Pentapetalae</taxon>
        <taxon>rosids</taxon>
        <taxon>fabids</taxon>
        <taxon>Rosales</taxon>
        <taxon>Rosaceae</taxon>
        <taxon>Amygdaloideae</taxon>
        <taxon>Maleae</taxon>
        <taxon>Pyrus</taxon>
    </lineage>
</organism>
<dbReference type="GO" id="GO:0009611">
    <property type="term" value="P:response to wounding"/>
    <property type="evidence" value="ECO:0007669"/>
    <property type="project" value="InterPro"/>
</dbReference>
<reference evidence="5" key="2">
    <citation type="submission" date="2019-10" db="EMBL/GenBank/DDBJ databases">
        <title>A de novo genome assembly of a pear dwarfing rootstock.</title>
        <authorList>
            <person name="Wang F."/>
            <person name="Wang J."/>
            <person name="Li S."/>
            <person name="Zhang Y."/>
            <person name="Fang M."/>
            <person name="Ma L."/>
            <person name="Zhao Y."/>
            <person name="Jiang S."/>
        </authorList>
    </citation>
    <scope>NUCLEOTIDE SEQUENCE [LARGE SCALE GENOMIC DNA]</scope>
</reference>
<dbReference type="SUPFAM" id="SSF54654">
    <property type="entry name" value="CI-2 family of serine protease inhibitors"/>
    <property type="match status" value="1"/>
</dbReference>
<dbReference type="InterPro" id="IPR036354">
    <property type="entry name" value="Prot_inh_pot1_sf"/>
</dbReference>
<evidence type="ECO:0000313" key="5">
    <source>
        <dbReference type="Proteomes" id="UP000327157"/>
    </source>
</evidence>
<reference evidence="4 5" key="1">
    <citation type="submission" date="2019-09" db="EMBL/GenBank/DDBJ databases">
        <authorList>
            <person name="Ou C."/>
        </authorList>
    </citation>
    <scope>NUCLEOTIDE SEQUENCE [LARGE SCALE GENOMIC DNA]</scope>
    <source>
        <strain evidence="4">S2</strain>
        <tissue evidence="4">Leaf</tissue>
    </source>
</reference>
<dbReference type="Proteomes" id="UP000327157">
    <property type="component" value="Chromosome 16"/>
</dbReference>
<evidence type="ECO:0000256" key="3">
    <source>
        <dbReference type="ARBA" id="ARBA00022900"/>
    </source>
</evidence>
<keyword evidence="5" id="KW-1185">Reference proteome</keyword>
<gene>
    <name evidence="4" type="ORF">D8674_017202</name>
</gene>
<dbReference type="EMBL" id="SMOL01000160">
    <property type="protein sequence ID" value="KAB2625542.1"/>
    <property type="molecule type" value="Genomic_DNA"/>
</dbReference>
<dbReference type="PANTHER" id="PTHR33091:SF94">
    <property type="entry name" value="PROTEASE INHIBITOR PROTEIN"/>
    <property type="match status" value="1"/>
</dbReference>
<dbReference type="OrthoDB" id="10013825at2759"/>
<dbReference type="PRINTS" id="PR00292">
    <property type="entry name" value="POTATOINHBTR"/>
</dbReference>
<dbReference type="PANTHER" id="PTHR33091">
    <property type="entry name" value="PROTEIN, PUTATIVE, EXPRESSED-RELATED"/>
    <property type="match status" value="1"/>
</dbReference>
<comment type="similarity">
    <text evidence="1">Belongs to the protease inhibitor I13 (potato type I serine protease inhibitor) family.</text>
</comment>
<keyword evidence="2" id="KW-0646">Protease inhibitor</keyword>
<dbReference type="GO" id="GO:0004867">
    <property type="term" value="F:serine-type endopeptidase inhibitor activity"/>
    <property type="evidence" value="ECO:0007669"/>
    <property type="project" value="UniProtKB-KW"/>
</dbReference>